<proteinExistence type="predicted"/>
<sequence>METPCGAVAVQRKGLAHIVKKRPNSRERFTAFAVDTVKKPLEVWRTKYDDGSSRLVFIGIYQARYQMLVIVHLEHGRALWNFMNCDKKALNKHRNGELVYRSYETQK</sequence>
<organism evidence="2 3">
    <name type="scientific">Pseudomonas mandelii</name>
    <dbReference type="NCBI Taxonomy" id="75612"/>
    <lineage>
        <taxon>Bacteria</taxon>
        <taxon>Pseudomonadati</taxon>
        <taxon>Pseudomonadota</taxon>
        <taxon>Gammaproteobacteria</taxon>
        <taxon>Pseudomonadales</taxon>
        <taxon>Pseudomonadaceae</taxon>
        <taxon>Pseudomonas</taxon>
    </lineage>
</organism>
<gene>
    <name evidence="2" type="ORF">EAH74_19285</name>
</gene>
<dbReference type="EMBL" id="RCZA01000008">
    <property type="protein sequence ID" value="TPG82397.1"/>
    <property type="molecule type" value="Genomic_DNA"/>
</dbReference>
<dbReference type="Proteomes" id="UP000320914">
    <property type="component" value="Unassembled WGS sequence"/>
</dbReference>
<reference evidence="2 3" key="1">
    <citation type="journal article" date="2019" name="Environ. Microbiol.">
        <title>Species interactions and distinct microbial communities in high Arctic permafrost affected cryosols are associated with the CH4 and CO2 gas fluxes.</title>
        <authorList>
            <person name="Altshuler I."/>
            <person name="Hamel J."/>
            <person name="Turney S."/>
            <person name="Magnuson E."/>
            <person name="Levesque R."/>
            <person name="Greer C."/>
            <person name="Whyte L.G."/>
        </authorList>
    </citation>
    <scope>NUCLEOTIDE SEQUENCE [LARGE SCALE GENOMIC DNA]</scope>
    <source>
        <strain evidence="2 3">OWC5</strain>
    </source>
</reference>
<protein>
    <recommendedName>
        <fullName evidence="1">Phage-Barnase-EndoU-ColicinE5/D-RelE like nuclease 2 domain-containing protein</fullName>
    </recommendedName>
</protein>
<dbReference type="InterPro" id="IPR041110">
    <property type="entry name" value="PBECR2"/>
</dbReference>
<evidence type="ECO:0000259" key="1">
    <source>
        <dbReference type="Pfam" id="PF18810"/>
    </source>
</evidence>
<dbReference type="AlphaFoldDB" id="A0A502I665"/>
<comment type="caution">
    <text evidence="2">The sequence shown here is derived from an EMBL/GenBank/DDBJ whole genome shotgun (WGS) entry which is preliminary data.</text>
</comment>
<dbReference type="Pfam" id="PF18810">
    <property type="entry name" value="PBECR2"/>
    <property type="match status" value="1"/>
</dbReference>
<feature type="domain" description="Phage-Barnase-EndoU-ColicinE5/D-RelE like nuclease 2" evidence="1">
    <location>
        <begin position="6"/>
        <end position="101"/>
    </location>
</feature>
<name>A0A502I665_9PSED</name>
<evidence type="ECO:0000313" key="3">
    <source>
        <dbReference type="Proteomes" id="UP000320914"/>
    </source>
</evidence>
<accession>A0A502I665</accession>
<evidence type="ECO:0000313" key="2">
    <source>
        <dbReference type="EMBL" id="TPG82397.1"/>
    </source>
</evidence>